<evidence type="ECO:0000313" key="7">
    <source>
        <dbReference type="Proteomes" id="UP000179076"/>
    </source>
</evidence>
<dbReference type="PANTHER" id="PTHR12682:SF11">
    <property type="entry name" value="PROTEIN ARCHEASE"/>
    <property type="match status" value="1"/>
</dbReference>
<dbReference type="Proteomes" id="UP000179076">
    <property type="component" value="Unassembled WGS sequence"/>
</dbReference>
<protein>
    <submittedName>
        <fullName evidence="6">Archease</fullName>
    </submittedName>
</protein>
<proteinExistence type="inferred from homology"/>
<dbReference type="InterPro" id="IPR002804">
    <property type="entry name" value="Archease"/>
</dbReference>
<dbReference type="SUPFAM" id="SSF69819">
    <property type="entry name" value="MTH1598-like"/>
    <property type="match status" value="1"/>
</dbReference>
<evidence type="ECO:0000256" key="3">
    <source>
        <dbReference type="ARBA" id="ARBA00022723"/>
    </source>
</evidence>
<dbReference type="Gene3D" id="3.55.10.10">
    <property type="entry name" value="Archease domain"/>
    <property type="match status" value="1"/>
</dbReference>
<dbReference type="EMBL" id="MFSP01000137">
    <property type="protein sequence ID" value="OGI64332.1"/>
    <property type="molecule type" value="Genomic_DNA"/>
</dbReference>
<keyword evidence="2" id="KW-0819">tRNA processing</keyword>
<dbReference type="AlphaFoldDB" id="A0A1F6V3Y7"/>
<organism evidence="6 7">
    <name type="scientific">Candidatus Muproteobacteria bacterium RBG_16_60_9</name>
    <dbReference type="NCBI Taxonomy" id="1817755"/>
    <lineage>
        <taxon>Bacteria</taxon>
        <taxon>Pseudomonadati</taxon>
        <taxon>Pseudomonadota</taxon>
        <taxon>Candidatus Muproteobacteria</taxon>
    </lineage>
</organism>
<dbReference type="GO" id="GO:0046872">
    <property type="term" value="F:metal ion binding"/>
    <property type="evidence" value="ECO:0007669"/>
    <property type="project" value="UniProtKB-KW"/>
</dbReference>
<evidence type="ECO:0000256" key="2">
    <source>
        <dbReference type="ARBA" id="ARBA00022694"/>
    </source>
</evidence>
<sequence>MEGRWEHFSHDADMGVRGIGRTREEAFEQAALALTAVITDPANVRAVEPVTVEAAAPDDEMLLVDWLNALIYEMATRRLLFARFEVRIADHRLEGHAWGEPVIDARHQPAVEIKGATYTALRVANENGVWIAQCVVDV</sequence>
<comment type="caution">
    <text evidence="6">The sequence shown here is derived from an EMBL/GenBank/DDBJ whole genome shotgun (WGS) entry which is preliminary data.</text>
</comment>
<evidence type="ECO:0000313" key="6">
    <source>
        <dbReference type="EMBL" id="OGI64332.1"/>
    </source>
</evidence>
<dbReference type="InterPro" id="IPR036820">
    <property type="entry name" value="Archease_dom_sf"/>
</dbReference>
<dbReference type="InterPro" id="IPR023572">
    <property type="entry name" value="Archease_dom"/>
</dbReference>
<dbReference type="Pfam" id="PF01951">
    <property type="entry name" value="Archease"/>
    <property type="match status" value="1"/>
</dbReference>
<evidence type="ECO:0000256" key="1">
    <source>
        <dbReference type="ARBA" id="ARBA00007963"/>
    </source>
</evidence>
<dbReference type="GO" id="GO:0008033">
    <property type="term" value="P:tRNA processing"/>
    <property type="evidence" value="ECO:0007669"/>
    <property type="project" value="UniProtKB-KW"/>
</dbReference>
<reference evidence="6 7" key="1">
    <citation type="journal article" date="2016" name="Nat. Commun.">
        <title>Thousands of microbial genomes shed light on interconnected biogeochemical processes in an aquifer system.</title>
        <authorList>
            <person name="Anantharaman K."/>
            <person name="Brown C.T."/>
            <person name="Hug L.A."/>
            <person name="Sharon I."/>
            <person name="Castelle C.J."/>
            <person name="Probst A.J."/>
            <person name="Thomas B.C."/>
            <person name="Singh A."/>
            <person name="Wilkins M.J."/>
            <person name="Karaoz U."/>
            <person name="Brodie E.L."/>
            <person name="Williams K.H."/>
            <person name="Hubbard S.S."/>
            <person name="Banfield J.F."/>
        </authorList>
    </citation>
    <scope>NUCLEOTIDE SEQUENCE [LARGE SCALE GENOMIC DNA]</scope>
</reference>
<evidence type="ECO:0000256" key="4">
    <source>
        <dbReference type="ARBA" id="ARBA00022837"/>
    </source>
</evidence>
<gene>
    <name evidence="6" type="ORF">A2W18_07635</name>
</gene>
<comment type="similarity">
    <text evidence="1">Belongs to the archease family.</text>
</comment>
<keyword evidence="3" id="KW-0479">Metal-binding</keyword>
<name>A0A1F6V3Y7_9PROT</name>
<accession>A0A1F6V3Y7</accession>
<feature type="domain" description="Archease" evidence="5">
    <location>
        <begin position="5"/>
        <end position="138"/>
    </location>
</feature>
<evidence type="ECO:0000259" key="5">
    <source>
        <dbReference type="Pfam" id="PF01951"/>
    </source>
</evidence>
<keyword evidence="4" id="KW-0106">Calcium</keyword>
<dbReference type="PANTHER" id="PTHR12682">
    <property type="entry name" value="ARCHEASE"/>
    <property type="match status" value="1"/>
</dbReference>